<evidence type="ECO:0000256" key="1">
    <source>
        <dbReference type="SAM" id="Coils"/>
    </source>
</evidence>
<accession>A0A7S7LZF9</accession>
<name>A0A7S7LZF9_9BACT</name>
<dbReference type="InterPro" id="IPR027417">
    <property type="entry name" value="P-loop_NTPase"/>
</dbReference>
<dbReference type="GO" id="GO:0016887">
    <property type="term" value="F:ATP hydrolysis activity"/>
    <property type="evidence" value="ECO:0007669"/>
    <property type="project" value="InterPro"/>
</dbReference>
<organism evidence="3 4">
    <name type="scientific">Candidatus Sulfurimonas baltica</name>
    <dbReference type="NCBI Taxonomy" id="2740404"/>
    <lineage>
        <taxon>Bacteria</taxon>
        <taxon>Pseudomonadati</taxon>
        <taxon>Campylobacterota</taxon>
        <taxon>Epsilonproteobacteria</taxon>
        <taxon>Campylobacterales</taxon>
        <taxon>Sulfurimonadaceae</taxon>
        <taxon>Sulfurimonas</taxon>
    </lineage>
</organism>
<feature type="domain" description="Rad50/SbcC-type AAA" evidence="2">
    <location>
        <begin position="6"/>
        <end position="225"/>
    </location>
</feature>
<dbReference type="GO" id="GO:0006302">
    <property type="term" value="P:double-strand break repair"/>
    <property type="evidence" value="ECO:0007669"/>
    <property type="project" value="InterPro"/>
</dbReference>
<proteinExistence type="predicted"/>
<dbReference type="AlphaFoldDB" id="A0A7S7LZF9"/>
<dbReference type="Proteomes" id="UP000593994">
    <property type="component" value="Chromosome"/>
</dbReference>
<feature type="coiled-coil region" evidence="1">
    <location>
        <begin position="438"/>
        <end position="465"/>
    </location>
</feature>
<dbReference type="SUPFAM" id="SSF52540">
    <property type="entry name" value="P-loop containing nucleoside triphosphate hydrolases"/>
    <property type="match status" value="1"/>
</dbReference>
<dbReference type="InterPro" id="IPR038729">
    <property type="entry name" value="Rad50/SbcC_AAA"/>
</dbReference>
<dbReference type="RefSeq" id="WP_194372418.1">
    <property type="nucleotide sequence ID" value="NZ_CP054492.1"/>
</dbReference>
<dbReference type="PANTHER" id="PTHR32114">
    <property type="entry name" value="ABC TRANSPORTER ABCH.3"/>
    <property type="match status" value="1"/>
</dbReference>
<dbReference type="KEGG" id="sbal:HUE88_06800"/>
<sequence length="789" mass="91133">MILSNIKLTNFKKYTKFEIEFGEGLVGIIGKNGSGKSTIFEAILFALYGEAKTRGNKELIRNANASEKEAVVVELEFEFESLEYKVVREFRGKSLTANAKFYKNGSLTTTGAKEVTTAIVNLTKMSKDAFMHTLFASQKELTSLSTLKNEDRKKMIRKLLGLEKIDFVEKELVEKSRELKREISAFAEVLLGEDEIKLKQEQIKVNEETKKALSEDEKSKTKELESIKNRELHVKKELEVFAKTKEQKQKLYSELELAKNSKSSEVMNQVKLSAEVHELEHKQEELNKLGNLKAEYTNLQEQLKNQEKLKEFHLKKDGILKEQVSLREQFSKSKADIQTLEKACENHEQFVLELKKTEQELSLLQENVTESQKQEKEVLAEMAGEQKQIEVTNSKIAKLKELGSESECPTCTRPLIEEYDNVINSLLDIVNNTHQKNINEFKKQLLHVQTQKATLEAQKRAKEKQHLELSKSLNLIQSKLQDLKTAQEHFVHVEKKGLKNKEELKELEQYNYDEKQHNIVLGNFTELEPKYKHLLSLETELKRFVLVKSDLANVTRNIKVLDSTYRDKEAEFKLVIYDDVKHKHALDEHEGLLKTIESKTSFIHELKVQTAKIDGEIKNIQNSLENNETQLKKVQTKKDDLVDYEKIKLSLAEFKTKLNAKVAPRISSVASEMYSQITKGKYQHIEVSNDFDFFIYDEGKKYPIERFSGGEIDLANLVLRIAISKTLTELSGASSIGFLAFDEVFGSQDEARRMEILEAFHTIKEQYRQIFLISHEMEIKEMFERVVEL</sequence>
<dbReference type="Gene3D" id="3.40.50.300">
    <property type="entry name" value="P-loop containing nucleotide triphosphate hydrolases"/>
    <property type="match status" value="2"/>
</dbReference>
<protein>
    <submittedName>
        <fullName evidence="3">SMC family ATPase</fullName>
    </submittedName>
</protein>
<dbReference type="EMBL" id="CP054492">
    <property type="protein sequence ID" value="QOY53374.1"/>
    <property type="molecule type" value="Genomic_DNA"/>
</dbReference>
<dbReference type="Pfam" id="PF13476">
    <property type="entry name" value="AAA_23"/>
    <property type="match status" value="1"/>
</dbReference>
<keyword evidence="1" id="KW-0175">Coiled coil</keyword>
<evidence type="ECO:0000313" key="4">
    <source>
        <dbReference type="Proteomes" id="UP000593994"/>
    </source>
</evidence>
<reference evidence="3 4" key="1">
    <citation type="submission" date="2020-05" db="EMBL/GenBank/DDBJ databases">
        <title>Sulfurimonas marisnigri, sp. nov., and Sulfurimonas baltica, sp. nov., manganese oxide reducing chemolithoautotrophs of the class Epsilonproteobacteria isolated from the pelagic redoxclines of the Black and Baltic Seas and emended description of the genus Sulfurimonas.</title>
        <authorList>
            <person name="Henkel J.V."/>
            <person name="Laudan C."/>
            <person name="Werner J."/>
            <person name="Neu T."/>
            <person name="Plewe S."/>
            <person name="Sproer C."/>
            <person name="Bunk B."/>
            <person name="Schulz-Vogt H.N."/>
        </authorList>
    </citation>
    <scope>NUCLEOTIDE SEQUENCE [LARGE SCALE GENOMIC DNA]</scope>
    <source>
        <strain evidence="3 4">GD2</strain>
    </source>
</reference>
<keyword evidence="4" id="KW-1185">Reference proteome</keyword>
<dbReference type="PANTHER" id="PTHR32114:SF2">
    <property type="entry name" value="ABC TRANSPORTER ABCH.3"/>
    <property type="match status" value="1"/>
</dbReference>
<evidence type="ECO:0000313" key="3">
    <source>
        <dbReference type="EMBL" id="QOY53374.1"/>
    </source>
</evidence>
<evidence type="ECO:0000259" key="2">
    <source>
        <dbReference type="Pfam" id="PF13476"/>
    </source>
</evidence>
<gene>
    <name evidence="3" type="ORF">HUE88_06800</name>
</gene>
<feature type="coiled-coil region" evidence="1">
    <location>
        <begin position="210"/>
        <end position="402"/>
    </location>
</feature>